<sequence length="584" mass="66797">MSELFTEVQRPAARRVQEWKWLVWLLIGVPVVAFFGFFWFQAVNVPYQDDFDGLLEPAIAFSKPNLTIGDIWTAYATQDDERRIITNRMAVHAQYLLTGEFNFRTHILAGSLVLLLALGIFWVWFRRSGWSRWLFVPVPFILFHPQYFDAILWPIIPFQHVAVYIWALLAIWLLSRDTRRTFGWAIVAAVVALLSDVTGLLPFVVGAMLLVIQQRWRRLAVWIAVTALSLGTYFHNFEVPGYRPSFADNIKLPGTMVQLWLSMQGLWVDAVPRLSFSIRLALTIVVGLAVVGLWVSTFWKSAALYLKNRQVPNKQALFLYGGVLLFLGVFTLFATGRTVEGVQAAFITRYRFMHMAWLVLLYLLLLFRLPDRLRNQSWLAGLAVGGSILYSLTMWFQYASEARLFRQALLADLHSWQHHRILPSTPIYFLHKKVVDDWMEQAEAKRIFRYENPQLEALAQAPVAGKADIQLIENDERLGVNLINMPQPGFSPLADVYVLINEKNAAYDGSQTPLIFPTVSTRSSVFGWLRSGRLLSTPYMAQTILKQYLTDPNPTIEIGVVDGERVVRYETGQNPTLSLPLPKN</sequence>
<dbReference type="PATRIC" id="fig|1166018.3.peg.751"/>
<feature type="transmembrane region" description="Helical" evidence="1">
    <location>
        <begin position="348"/>
        <end position="367"/>
    </location>
</feature>
<dbReference type="OrthoDB" id="919207at2"/>
<feature type="transmembrane region" description="Helical" evidence="1">
    <location>
        <begin position="181"/>
        <end position="212"/>
    </location>
</feature>
<proteinExistence type="predicted"/>
<dbReference type="HOGENOM" id="CLU_466726_0_0_10"/>
<organism evidence="2 3">
    <name type="scientific">Fibrella aestuarina BUZ 2</name>
    <dbReference type="NCBI Taxonomy" id="1166018"/>
    <lineage>
        <taxon>Bacteria</taxon>
        <taxon>Pseudomonadati</taxon>
        <taxon>Bacteroidota</taxon>
        <taxon>Cytophagia</taxon>
        <taxon>Cytophagales</taxon>
        <taxon>Spirosomataceae</taxon>
        <taxon>Fibrella</taxon>
    </lineage>
</organism>
<keyword evidence="3" id="KW-1185">Reference proteome</keyword>
<evidence type="ECO:0000313" key="2">
    <source>
        <dbReference type="EMBL" id="CCG98751.1"/>
    </source>
</evidence>
<keyword evidence="1" id="KW-1133">Transmembrane helix</keyword>
<dbReference type="EMBL" id="HE796683">
    <property type="protein sequence ID" value="CCG98751.1"/>
    <property type="molecule type" value="Genomic_DNA"/>
</dbReference>
<accession>I0K3P8</accession>
<feature type="transmembrane region" description="Helical" evidence="1">
    <location>
        <begin position="317"/>
        <end position="336"/>
    </location>
</feature>
<feature type="transmembrane region" description="Helical" evidence="1">
    <location>
        <begin position="276"/>
        <end position="296"/>
    </location>
</feature>
<feature type="transmembrane region" description="Helical" evidence="1">
    <location>
        <begin position="21"/>
        <end position="40"/>
    </location>
</feature>
<dbReference type="STRING" id="1166018.FAES_0740"/>
<dbReference type="eggNOG" id="ENOG5033VC0">
    <property type="taxonomic scope" value="Bacteria"/>
</dbReference>
<keyword evidence="1" id="KW-0812">Transmembrane</keyword>
<feature type="transmembrane region" description="Helical" evidence="1">
    <location>
        <begin position="151"/>
        <end position="175"/>
    </location>
</feature>
<gene>
    <name evidence="2" type="ORF">FAES_0740</name>
</gene>
<name>I0K3P8_9BACT</name>
<evidence type="ECO:0008006" key="4">
    <source>
        <dbReference type="Google" id="ProtNLM"/>
    </source>
</evidence>
<reference evidence="2 3" key="1">
    <citation type="journal article" date="2012" name="J. Bacteriol.">
        <title>Genome Sequence of Fibrella aestuarina BUZ 2T, a Filamentous Marine Bacterium.</title>
        <authorList>
            <person name="Filippini M."/>
            <person name="Qi W."/>
            <person name="Blom J."/>
            <person name="Goesmann A."/>
            <person name="Smits T.H."/>
            <person name="Bagheri H.C."/>
        </authorList>
    </citation>
    <scope>NUCLEOTIDE SEQUENCE [LARGE SCALE GENOMIC DNA]</scope>
    <source>
        <strain evidence="3">BUZ 2T</strain>
    </source>
</reference>
<protein>
    <recommendedName>
        <fullName evidence="4">Transmembrane protein</fullName>
    </recommendedName>
</protein>
<dbReference type="Proteomes" id="UP000011058">
    <property type="component" value="Chromosome"/>
</dbReference>
<evidence type="ECO:0000256" key="1">
    <source>
        <dbReference type="SAM" id="Phobius"/>
    </source>
</evidence>
<evidence type="ECO:0000313" key="3">
    <source>
        <dbReference type="Proteomes" id="UP000011058"/>
    </source>
</evidence>
<feature type="transmembrane region" description="Helical" evidence="1">
    <location>
        <begin position="379"/>
        <end position="398"/>
    </location>
</feature>
<feature type="transmembrane region" description="Helical" evidence="1">
    <location>
        <begin position="219"/>
        <end position="236"/>
    </location>
</feature>
<dbReference type="RefSeq" id="WP_015329851.1">
    <property type="nucleotide sequence ID" value="NC_020054.1"/>
</dbReference>
<dbReference type="KEGG" id="fae:FAES_0740"/>
<dbReference type="AlphaFoldDB" id="I0K3P8"/>
<keyword evidence="1" id="KW-0472">Membrane</keyword>
<feature type="transmembrane region" description="Helical" evidence="1">
    <location>
        <begin position="106"/>
        <end position="125"/>
    </location>
</feature>